<protein>
    <recommendedName>
        <fullName evidence="1">Mandelate racemase/muconate lactonizing enzyme N-terminal domain-containing protein</fullName>
    </recommendedName>
</protein>
<name>A0ABS7CKI5_9BACL</name>
<dbReference type="InterPro" id="IPR013341">
    <property type="entry name" value="Mandelate_racemase_N_dom"/>
</dbReference>
<dbReference type="Pfam" id="PF02746">
    <property type="entry name" value="MR_MLE_N"/>
    <property type="match status" value="1"/>
</dbReference>
<comment type="caution">
    <text evidence="2">The sequence shown here is derived from an EMBL/GenBank/DDBJ whole genome shotgun (WGS) entry which is preliminary data.</text>
</comment>
<dbReference type="Gene3D" id="3.30.390.10">
    <property type="entry name" value="Enolase-like, N-terminal domain"/>
    <property type="match status" value="1"/>
</dbReference>
<organism evidence="2 3">
    <name type="scientific">Paenibacillus sepulcri</name>
    <dbReference type="NCBI Taxonomy" id="359917"/>
    <lineage>
        <taxon>Bacteria</taxon>
        <taxon>Bacillati</taxon>
        <taxon>Bacillota</taxon>
        <taxon>Bacilli</taxon>
        <taxon>Bacillales</taxon>
        <taxon>Paenibacillaceae</taxon>
        <taxon>Paenibacillus</taxon>
    </lineage>
</organism>
<evidence type="ECO:0000259" key="1">
    <source>
        <dbReference type="Pfam" id="PF02746"/>
    </source>
</evidence>
<dbReference type="SUPFAM" id="SSF54826">
    <property type="entry name" value="Enolase N-terminal domain-like"/>
    <property type="match status" value="1"/>
</dbReference>
<evidence type="ECO:0000313" key="3">
    <source>
        <dbReference type="Proteomes" id="UP001519887"/>
    </source>
</evidence>
<keyword evidence="3" id="KW-1185">Reference proteome</keyword>
<sequence>MKITGLEAIILQTEVKKPVFDAMNTFDAGGYVVTKLFTDEGITGYATTHVGRVRSICDIVKVILEKEMLPLMVGEDPFFARKIRQKLWASADY</sequence>
<proteinExistence type="predicted"/>
<accession>A0ABS7CKI5</accession>
<gene>
    <name evidence="2" type="ORF">K0U00_46155</name>
</gene>
<dbReference type="EMBL" id="JAHZIK010002976">
    <property type="protein sequence ID" value="MBW7461464.1"/>
    <property type="molecule type" value="Genomic_DNA"/>
</dbReference>
<feature type="non-terminal residue" evidence="2">
    <location>
        <position position="93"/>
    </location>
</feature>
<reference evidence="2 3" key="1">
    <citation type="submission" date="2021-07" db="EMBL/GenBank/DDBJ databases">
        <title>Paenibacillus radiodurans sp. nov., isolated from the southeastern edge of Tengger Desert.</title>
        <authorList>
            <person name="Zhang G."/>
        </authorList>
    </citation>
    <scope>NUCLEOTIDE SEQUENCE [LARGE SCALE GENOMIC DNA]</scope>
    <source>
        <strain evidence="2 3">CCM 7311</strain>
    </source>
</reference>
<dbReference type="Proteomes" id="UP001519887">
    <property type="component" value="Unassembled WGS sequence"/>
</dbReference>
<dbReference type="InterPro" id="IPR029017">
    <property type="entry name" value="Enolase-like_N"/>
</dbReference>
<evidence type="ECO:0000313" key="2">
    <source>
        <dbReference type="EMBL" id="MBW7461464.1"/>
    </source>
</evidence>
<feature type="domain" description="Mandelate racemase/muconate lactonizing enzyme N-terminal" evidence="1">
    <location>
        <begin position="7"/>
        <end position="86"/>
    </location>
</feature>